<reference evidence="2 3" key="1">
    <citation type="journal article" date="2008" name="Nature">
        <title>The Trichoplax genome and the nature of placozoans.</title>
        <authorList>
            <person name="Srivastava M."/>
            <person name="Begovic E."/>
            <person name="Chapman J."/>
            <person name="Putnam N.H."/>
            <person name="Hellsten U."/>
            <person name="Kawashima T."/>
            <person name="Kuo A."/>
            <person name="Mitros T."/>
            <person name="Salamov A."/>
            <person name="Carpenter M.L."/>
            <person name="Signorovitch A.Y."/>
            <person name="Moreno M.A."/>
            <person name="Kamm K."/>
            <person name="Grimwood J."/>
            <person name="Schmutz J."/>
            <person name="Shapiro H."/>
            <person name="Grigoriev I.V."/>
            <person name="Buss L.W."/>
            <person name="Schierwater B."/>
            <person name="Dellaporta S.L."/>
            <person name="Rokhsar D.S."/>
        </authorList>
    </citation>
    <scope>NUCLEOTIDE SEQUENCE [LARGE SCALE GENOMIC DNA]</scope>
    <source>
        <strain evidence="2 3">Grell-BS-1999</strain>
    </source>
</reference>
<feature type="compositionally biased region" description="Polar residues" evidence="1">
    <location>
        <begin position="739"/>
        <end position="749"/>
    </location>
</feature>
<keyword evidence="3" id="KW-1185">Reference proteome</keyword>
<dbReference type="KEGG" id="tad:TRIADDRAFT_52752"/>
<feature type="compositionally biased region" description="Basic and acidic residues" evidence="1">
    <location>
        <begin position="1"/>
        <end position="16"/>
    </location>
</feature>
<dbReference type="AlphaFoldDB" id="B3RK85"/>
<feature type="region of interest" description="Disordered" evidence="1">
    <location>
        <begin position="1"/>
        <end position="50"/>
    </location>
</feature>
<dbReference type="CTD" id="6749574"/>
<feature type="region of interest" description="Disordered" evidence="1">
    <location>
        <begin position="715"/>
        <end position="780"/>
    </location>
</feature>
<proteinExistence type="predicted"/>
<feature type="compositionally biased region" description="Polar residues" evidence="1">
    <location>
        <begin position="34"/>
        <end position="50"/>
    </location>
</feature>
<feature type="region of interest" description="Disordered" evidence="1">
    <location>
        <begin position="1123"/>
        <end position="1161"/>
    </location>
</feature>
<evidence type="ECO:0000313" key="3">
    <source>
        <dbReference type="Proteomes" id="UP000009022"/>
    </source>
</evidence>
<evidence type="ECO:0000256" key="1">
    <source>
        <dbReference type="SAM" id="MobiDB-lite"/>
    </source>
</evidence>
<feature type="compositionally biased region" description="Polar residues" evidence="1">
    <location>
        <begin position="965"/>
        <end position="980"/>
    </location>
</feature>
<dbReference type="HOGENOM" id="CLU_275251_0_0_1"/>
<dbReference type="InParanoid" id="B3RK85"/>
<gene>
    <name evidence="2" type="ORF">TRIADDRAFT_52752</name>
</gene>
<accession>B3RK85</accession>
<name>B3RK85_TRIAD</name>
<feature type="region of interest" description="Disordered" evidence="1">
    <location>
        <begin position="935"/>
        <end position="989"/>
    </location>
</feature>
<feature type="region of interest" description="Disordered" evidence="1">
    <location>
        <begin position="1069"/>
        <end position="1098"/>
    </location>
</feature>
<organism evidence="2 3">
    <name type="scientific">Trichoplax adhaerens</name>
    <name type="common">Trichoplax reptans</name>
    <dbReference type="NCBI Taxonomy" id="10228"/>
    <lineage>
        <taxon>Eukaryota</taxon>
        <taxon>Metazoa</taxon>
        <taxon>Placozoa</taxon>
        <taxon>Uniplacotomia</taxon>
        <taxon>Trichoplacea</taxon>
        <taxon>Trichoplacidae</taxon>
        <taxon>Trichoplax</taxon>
    </lineage>
</organism>
<feature type="compositionally biased region" description="Basic residues" evidence="1">
    <location>
        <begin position="1129"/>
        <end position="1138"/>
    </location>
</feature>
<dbReference type="GeneID" id="6749574"/>
<protein>
    <submittedName>
        <fullName evidence="2">Uncharacterized protein</fullName>
    </submittedName>
</protein>
<dbReference type="RefSeq" id="XP_002108359.1">
    <property type="nucleotide sequence ID" value="XM_002108323.1"/>
</dbReference>
<sequence length="1161" mass="130277">MRHEKMRSISTDDKITNDSSKTISAGFQCKSGDCPSNSSPTEDESSISTTQQFDLTSFELGHHSEYQTSSMENELKLNCSDEIFNFAECDVQTCDENLDKLENSIANSNCSHNDEIFGFPDCHDKTCDDNLDKLHEIIPNSNCPRNDEIFNFLDSHAQNYDENLDNLLSIVSNSNSSPKDVGLATDEIQVIKNNSKNATKNPVISPKFKDQWSPSSCQQSQYVRRKRCNSQIDSDDVDQNPVISEIRYLASSLGEDLLLSSTDRQNLEHSLHDKQLNHPVNSHITYSSFDQNQADENCYLMTHAEEDLLPSANGQNYDHSWHSEQPTRPLDSDDVHSTVDQNQVINGPLTNENHHLMTSLNENLLASANRQNLDHYSHGKQLTHSLDSHDDHSGIDQNQVKNGNRYLMIHSNENLVPSVSKQNLDHLMHNKQITHPLLDSHDDTSGMDQNQVSNENRYAMTNSNGDLLTPKNGQNFDLPFYGKQITHPLLDSHDDGSSVDQNQVIDENRYLIINTNKDLLPSESRLNLEHALVGKQITQPLLDSRGNSSCNDQNQIFVENSNRYLINNSNQDLLPSVSEQNLDYSLHSKQITHPLLDSHASNSSIDQNQVETKNRHLLTNSSKQLPVSSISEQNLDYSWHNKQLTHPMSESHDDLSSLDQNHAISENSNGYLMTYSNEGLLIPSTSDRNLDHSLHSNQPTHPLLDSCVDNSTLHRHQSRLDNRGNNLYRESSRPENRHSTPNGKFSRSQALMPKCGLYSGRAQSSRKKDHPGINQESVNGYSYQNESARHGYSKSNPLSNEDNFKKRNPNCYCSCHGSNRSSYDEGNDTYISATLNYSNSTKTNENHDPNVSLDDDIYLISSGQSAKNDALKISASLNHSNSTKVNLNGRQNSSLEDDIYFISSSNSTVNFTLPKSRKRQIIDIADSTSSSVSSNKVSKYASNLSKESRNESLSQKATLERDNSARISYNSDASDANTTSQKDEVQHHPQSIPIWLRNPLLRTNKCKNFCQLATEIACSRQSDHPLPAFPTDNSGSSQVMNAVSNASWQQNRAQHGLLLTRNNISYSPMDIADANSTDPGTHSQENAQSSNHTGLNGNVTFRNGCQLITGDKKTGKNRIQYEIDSTKAKPCRTRRSSKARTNGEKRCENTDEKSKKKKDDK</sequence>
<dbReference type="PhylomeDB" id="B3RK85"/>
<feature type="compositionally biased region" description="Basic and acidic residues" evidence="1">
    <location>
        <begin position="1141"/>
        <end position="1161"/>
    </location>
</feature>
<dbReference type="Proteomes" id="UP000009022">
    <property type="component" value="Unassembled WGS sequence"/>
</dbReference>
<evidence type="ECO:0000313" key="2">
    <source>
        <dbReference type="EMBL" id="EDV29157.1"/>
    </source>
</evidence>
<dbReference type="EMBL" id="DS985241">
    <property type="protein sequence ID" value="EDV29157.1"/>
    <property type="molecule type" value="Genomic_DNA"/>
</dbReference>
<feature type="compositionally biased region" description="Polar residues" evidence="1">
    <location>
        <begin position="1074"/>
        <end position="1098"/>
    </location>
</feature>